<dbReference type="AlphaFoldDB" id="A0AAU7UIA6"/>
<dbReference type="RefSeq" id="WP_350245763.1">
    <property type="nucleotide sequence ID" value="NZ_CP158301.1"/>
</dbReference>
<gene>
    <name evidence="1" type="ORF">ABOD76_22135</name>
</gene>
<dbReference type="EMBL" id="CP158301">
    <property type="protein sequence ID" value="XBV87614.1"/>
    <property type="molecule type" value="Genomic_DNA"/>
</dbReference>
<sequence length="151" mass="16620">MNGSIPLQWNKAAALIDLARTYPVVADVLARPVRLPTTNAIHAEVIHRDCGAPFYREVMDLPFPMGEALPLVLAHLSHCWLGTLTGTPRGYALLIRFRAEHRGPDGYVSIADGPALDGEARARRVKELLKHAALSPLERTSLLNGWGHLFE</sequence>
<dbReference type="KEGG" id="dsc:ABOD76_22135"/>
<name>A0AAU7UIA6_9DEIO</name>
<reference evidence="1" key="1">
    <citation type="submission" date="2024-06" db="EMBL/GenBank/DDBJ databases">
        <title>Draft Genome Sequence of Deinococcus sonorensis Type Strain KR-87, a Biofilm Producing Representative of the Genus Deinococcus.</title>
        <authorList>
            <person name="Boren L.S."/>
            <person name="Grosso R.A."/>
            <person name="Hugenberg-Cox A.N."/>
            <person name="Hill J.T.E."/>
            <person name="Albert C.M."/>
            <person name="Tuohy J.M."/>
        </authorList>
    </citation>
    <scope>NUCLEOTIDE SEQUENCE</scope>
    <source>
        <strain evidence="1">KR-87</strain>
        <plasmid evidence="1">pDson05</plasmid>
    </source>
</reference>
<evidence type="ECO:0000313" key="1">
    <source>
        <dbReference type="EMBL" id="XBV87614.1"/>
    </source>
</evidence>
<keyword evidence="1" id="KW-0614">Plasmid</keyword>
<accession>A0AAU7UIA6</accession>
<protein>
    <submittedName>
        <fullName evidence="1">Uncharacterized protein</fullName>
    </submittedName>
</protein>
<proteinExistence type="predicted"/>
<organism evidence="1">
    <name type="scientific">Deinococcus sonorensis KR-87</name>
    <dbReference type="NCBI Taxonomy" id="694439"/>
    <lineage>
        <taxon>Bacteria</taxon>
        <taxon>Thermotogati</taxon>
        <taxon>Deinococcota</taxon>
        <taxon>Deinococci</taxon>
        <taxon>Deinococcales</taxon>
        <taxon>Deinococcaceae</taxon>
        <taxon>Deinococcus</taxon>
    </lineage>
</organism>
<geneLocation type="plasmid" evidence="1">
    <name>pDson05</name>
</geneLocation>